<dbReference type="AlphaFoldDB" id="A0A816LKJ7"/>
<dbReference type="InterPro" id="IPR044660">
    <property type="entry name" value="IBH1-like"/>
</dbReference>
<dbReference type="InterPro" id="IPR044549">
    <property type="entry name" value="bHLH_AtIBH1-like"/>
</dbReference>
<reference evidence="7" key="1">
    <citation type="submission" date="2021-01" db="EMBL/GenBank/DDBJ databases">
        <authorList>
            <consortium name="Genoscope - CEA"/>
            <person name="William W."/>
        </authorList>
    </citation>
    <scope>NUCLEOTIDE SEQUENCE</scope>
</reference>
<dbReference type="GO" id="GO:0005634">
    <property type="term" value="C:nucleus"/>
    <property type="evidence" value="ECO:0007669"/>
    <property type="project" value="UniProtKB-SubCell"/>
</dbReference>
<dbReference type="EMBL" id="HG994369">
    <property type="protein sequence ID" value="CAF1933753.1"/>
    <property type="molecule type" value="Genomic_DNA"/>
</dbReference>
<evidence type="ECO:0000313" key="7">
    <source>
        <dbReference type="EMBL" id="CAF1933753.1"/>
    </source>
</evidence>
<dbReference type="Proteomes" id="UP001295469">
    <property type="component" value="Chromosome C05"/>
</dbReference>
<feature type="domain" description="IBH1-like N-terminal" evidence="6">
    <location>
        <begin position="44"/>
        <end position="100"/>
    </location>
</feature>
<sequence>MDSISPLSNQTTTTSSGSDLSRRKCKKKSPSSPPPSLEKWRSEKQQQIYSTNLGHALRELRISQPSPNPNGRAVREVADRALAVAARGKTLWSRAILSKAVKLKFRKHKRQRIANPALTQPVIATGSLRSKKQRAATVMRIKAKGLPAVQRKVKVLSRLVPGCRKQTLPVVLEETTDYIAAMEMQIRAMTALLSAVSSPTEHEEGQTHVLGVWLINDMNWRANATMGDMLKAFCFVMFGVSLVIGIEFALL</sequence>
<keyword evidence="4" id="KW-0539">Nucleus</keyword>
<evidence type="ECO:0000256" key="1">
    <source>
        <dbReference type="ARBA" id="ARBA00004123"/>
    </source>
</evidence>
<name>A0A816LKJ7_BRANA</name>
<dbReference type="Pfam" id="PF26576">
    <property type="entry name" value="IBH1_N"/>
    <property type="match status" value="1"/>
</dbReference>
<comment type="subcellular location">
    <subcellularLocation>
        <location evidence="1">Nucleus</location>
    </subcellularLocation>
</comment>
<keyword evidence="3" id="KW-0804">Transcription</keyword>
<organism evidence="7">
    <name type="scientific">Brassica napus</name>
    <name type="common">Rape</name>
    <dbReference type="NCBI Taxonomy" id="3708"/>
    <lineage>
        <taxon>Eukaryota</taxon>
        <taxon>Viridiplantae</taxon>
        <taxon>Streptophyta</taxon>
        <taxon>Embryophyta</taxon>
        <taxon>Tracheophyta</taxon>
        <taxon>Spermatophyta</taxon>
        <taxon>Magnoliopsida</taxon>
        <taxon>eudicotyledons</taxon>
        <taxon>Gunneridae</taxon>
        <taxon>Pentapetalae</taxon>
        <taxon>rosids</taxon>
        <taxon>malvids</taxon>
        <taxon>Brassicales</taxon>
        <taxon>Brassicaceae</taxon>
        <taxon>Brassiceae</taxon>
        <taxon>Brassica</taxon>
    </lineage>
</organism>
<dbReference type="GO" id="GO:0006355">
    <property type="term" value="P:regulation of DNA-templated transcription"/>
    <property type="evidence" value="ECO:0007669"/>
    <property type="project" value="InterPro"/>
</dbReference>
<dbReference type="CDD" id="cd11444">
    <property type="entry name" value="bHLH_AtIBH1_like"/>
    <property type="match status" value="1"/>
</dbReference>
<feature type="compositionally biased region" description="Polar residues" evidence="5">
    <location>
        <begin position="1"/>
        <end position="19"/>
    </location>
</feature>
<evidence type="ECO:0000259" key="6">
    <source>
        <dbReference type="Pfam" id="PF26576"/>
    </source>
</evidence>
<evidence type="ECO:0000256" key="3">
    <source>
        <dbReference type="ARBA" id="ARBA00023163"/>
    </source>
</evidence>
<evidence type="ECO:0000256" key="4">
    <source>
        <dbReference type="ARBA" id="ARBA00023242"/>
    </source>
</evidence>
<dbReference type="PANTHER" id="PTHR33124">
    <property type="entry name" value="TRANSCRIPTION FACTOR IBH1-LIKE 1"/>
    <property type="match status" value="1"/>
</dbReference>
<protein>
    <submittedName>
        <fullName evidence="7">(rape) hypothetical protein</fullName>
    </submittedName>
</protein>
<accession>A0A816LKJ7</accession>
<dbReference type="InterPro" id="IPR059002">
    <property type="entry name" value="IBH1_N"/>
</dbReference>
<keyword evidence="2" id="KW-0805">Transcription regulation</keyword>
<feature type="region of interest" description="Disordered" evidence="5">
    <location>
        <begin position="1"/>
        <end position="44"/>
    </location>
</feature>
<proteinExistence type="predicted"/>
<gene>
    <name evidence="7" type="ORF">DARMORV10_C05P49340.1</name>
</gene>
<dbReference type="PANTHER" id="PTHR33124:SF87">
    <property type="entry name" value="TRANSCRIPTION FACTOR BHLH147"/>
    <property type="match status" value="1"/>
</dbReference>
<evidence type="ECO:0000256" key="2">
    <source>
        <dbReference type="ARBA" id="ARBA00023015"/>
    </source>
</evidence>
<evidence type="ECO:0000256" key="5">
    <source>
        <dbReference type="SAM" id="MobiDB-lite"/>
    </source>
</evidence>